<dbReference type="OrthoDB" id="5460653at2"/>
<evidence type="ECO:0000313" key="2">
    <source>
        <dbReference type="Proteomes" id="UP000587070"/>
    </source>
</evidence>
<proteinExistence type="predicted"/>
<keyword evidence="2" id="KW-1185">Reference proteome</keyword>
<dbReference type="InterPro" id="IPR009363">
    <property type="entry name" value="Phage_Mu_Gp16"/>
</dbReference>
<dbReference type="AlphaFoldDB" id="A0A840G788"/>
<protein>
    <submittedName>
        <fullName evidence="1">Phage gp16-like protein</fullName>
    </submittedName>
</protein>
<dbReference type="Pfam" id="PF06252">
    <property type="entry name" value="GemA"/>
    <property type="match status" value="1"/>
</dbReference>
<organism evidence="1 2">
    <name type="scientific">Rhodocyclus tenuis</name>
    <name type="common">Rhodospirillum tenue</name>
    <dbReference type="NCBI Taxonomy" id="1066"/>
    <lineage>
        <taxon>Bacteria</taxon>
        <taxon>Pseudomonadati</taxon>
        <taxon>Pseudomonadota</taxon>
        <taxon>Betaproteobacteria</taxon>
        <taxon>Rhodocyclales</taxon>
        <taxon>Rhodocyclaceae</taxon>
        <taxon>Rhodocyclus</taxon>
    </lineage>
</organism>
<sequence>MKTSPYHRSQAVRRQPELAQIHIAKKDLGMADDTYRAILWSLGRVRSSADLDHAGRAAVLAHFRACGWKPKPPKAKPAAQRHKAPAATKEDISAKIAVQLRALDADWPYAYAVGRRIFPAIERWEFLSAEQLGKVSSALERTIRYRAANGAKP</sequence>
<comment type="caution">
    <text evidence="1">The sequence shown here is derived from an EMBL/GenBank/DDBJ whole genome shotgun (WGS) entry which is preliminary data.</text>
</comment>
<dbReference type="Proteomes" id="UP000587070">
    <property type="component" value="Unassembled WGS sequence"/>
</dbReference>
<evidence type="ECO:0000313" key="1">
    <source>
        <dbReference type="EMBL" id="MBB4247271.1"/>
    </source>
</evidence>
<reference evidence="1 2" key="1">
    <citation type="submission" date="2020-08" db="EMBL/GenBank/DDBJ databases">
        <title>Genome sequencing of Purple Non-Sulfur Bacteria from various extreme environments.</title>
        <authorList>
            <person name="Mayer M."/>
        </authorList>
    </citation>
    <scope>NUCLEOTIDE SEQUENCE [LARGE SCALE GENOMIC DNA]</scope>
    <source>
        <strain evidence="1 2">2761</strain>
    </source>
</reference>
<gene>
    <name evidence="1" type="ORF">GGD90_001642</name>
</gene>
<accession>A0A840G788</accession>
<dbReference type="EMBL" id="JACIGE010000005">
    <property type="protein sequence ID" value="MBB4247271.1"/>
    <property type="molecule type" value="Genomic_DNA"/>
</dbReference>
<name>A0A840G788_RHOTE</name>
<dbReference type="RefSeq" id="WP_153116045.1">
    <property type="nucleotide sequence ID" value="NZ_JACIGE010000005.1"/>
</dbReference>